<evidence type="ECO:0000256" key="1">
    <source>
        <dbReference type="ARBA" id="ARBA00004123"/>
    </source>
</evidence>
<dbReference type="PANTHER" id="PTHR23334:SF69">
    <property type="entry name" value="CCAAT_ENHANCER-BINDING PROTEIN GAMMA"/>
    <property type="match status" value="1"/>
</dbReference>
<evidence type="ECO:0000313" key="10">
    <source>
        <dbReference type="EnsemblMetazoa" id="HelroP127718"/>
    </source>
</evidence>
<keyword evidence="11" id="KW-1185">Reference proteome</keyword>
<dbReference type="EMBL" id="AMQM01004716">
    <property type="status" value="NOT_ANNOTATED_CDS"/>
    <property type="molecule type" value="Genomic_DNA"/>
</dbReference>
<comment type="similarity">
    <text evidence="2">Belongs to the bZIP family. C/EBP subfamily.</text>
</comment>
<evidence type="ECO:0000256" key="2">
    <source>
        <dbReference type="ARBA" id="ARBA00006951"/>
    </source>
</evidence>
<sequence length="67" mass="8132">DIYRLKRVRNNMAVKKSREKSRQKTKETQDKMTILREENDELEKRIDDLSQELATLKKELLRRVSND</sequence>
<comment type="subcellular location">
    <subcellularLocation>
        <location evidence="1">Nucleus</location>
    </subcellularLocation>
</comment>
<keyword evidence="4" id="KW-0238">DNA-binding</keyword>
<evidence type="ECO:0000313" key="9">
    <source>
        <dbReference type="EMBL" id="ESO03478.1"/>
    </source>
</evidence>
<evidence type="ECO:0000256" key="3">
    <source>
        <dbReference type="ARBA" id="ARBA00023015"/>
    </source>
</evidence>
<evidence type="ECO:0000256" key="6">
    <source>
        <dbReference type="ARBA" id="ARBA00023242"/>
    </source>
</evidence>
<dbReference type="SUPFAM" id="SSF57959">
    <property type="entry name" value="Leucine zipper domain"/>
    <property type="match status" value="1"/>
</dbReference>
<dbReference type="EMBL" id="KB096633">
    <property type="protein sequence ID" value="ESO03478.1"/>
    <property type="molecule type" value="Genomic_DNA"/>
</dbReference>
<dbReference type="InterPro" id="IPR031106">
    <property type="entry name" value="C/EBP"/>
</dbReference>
<name>T1EHH0_HELRO</name>
<reference evidence="10" key="3">
    <citation type="submission" date="2015-06" db="UniProtKB">
        <authorList>
            <consortium name="EnsemblMetazoa"/>
        </authorList>
    </citation>
    <scope>IDENTIFICATION</scope>
</reference>
<keyword evidence="6" id="KW-0539">Nucleus</keyword>
<feature type="domain" description="BZIP" evidence="8">
    <location>
        <begin position="1"/>
        <end position="63"/>
    </location>
</feature>
<dbReference type="Gene3D" id="1.20.5.170">
    <property type="match status" value="1"/>
</dbReference>
<proteinExistence type="inferred from homology"/>
<dbReference type="PANTHER" id="PTHR23334">
    <property type="entry name" value="CCAAT/ENHANCER BINDING PROTEIN"/>
    <property type="match status" value="1"/>
</dbReference>
<dbReference type="AlphaFoldDB" id="T1EHH0"/>
<dbReference type="GO" id="GO:0005634">
    <property type="term" value="C:nucleus"/>
    <property type="evidence" value="ECO:0007669"/>
    <property type="project" value="UniProtKB-SubCell"/>
</dbReference>
<dbReference type="InterPro" id="IPR004827">
    <property type="entry name" value="bZIP"/>
</dbReference>
<feature type="compositionally biased region" description="Basic residues" evidence="7">
    <location>
        <begin position="9"/>
        <end position="19"/>
    </location>
</feature>
<evidence type="ECO:0000256" key="4">
    <source>
        <dbReference type="ARBA" id="ARBA00023125"/>
    </source>
</evidence>
<accession>T1EHH0</accession>
<evidence type="ECO:0000259" key="8">
    <source>
        <dbReference type="PROSITE" id="PS50217"/>
    </source>
</evidence>
<dbReference type="GeneID" id="20196020"/>
<dbReference type="EnsemblMetazoa" id="HelroT127718">
    <property type="protein sequence ID" value="HelroP127718"/>
    <property type="gene ID" value="HelroG127718"/>
</dbReference>
<evidence type="ECO:0000313" key="11">
    <source>
        <dbReference type="Proteomes" id="UP000015101"/>
    </source>
</evidence>
<feature type="region of interest" description="Disordered" evidence="7">
    <location>
        <begin position="9"/>
        <end position="32"/>
    </location>
</feature>
<dbReference type="OMA" id="YIRKRER"/>
<gene>
    <name evidence="10" type="primary">20196020</name>
    <name evidence="9" type="ORF">HELRODRAFT_127718</name>
</gene>
<dbReference type="GO" id="GO:0006351">
    <property type="term" value="P:DNA-templated transcription"/>
    <property type="evidence" value="ECO:0007669"/>
    <property type="project" value="InterPro"/>
</dbReference>
<protein>
    <recommendedName>
        <fullName evidence="8">BZIP domain-containing protein</fullName>
    </recommendedName>
</protein>
<dbReference type="PROSITE" id="PS50217">
    <property type="entry name" value="BZIP"/>
    <property type="match status" value="1"/>
</dbReference>
<dbReference type="InterPro" id="IPR046347">
    <property type="entry name" value="bZIP_sf"/>
</dbReference>
<dbReference type="OrthoDB" id="10032067at2759"/>
<reference evidence="11" key="1">
    <citation type="submission" date="2012-12" db="EMBL/GenBank/DDBJ databases">
        <authorList>
            <person name="Hellsten U."/>
            <person name="Grimwood J."/>
            <person name="Chapman J.A."/>
            <person name="Shapiro H."/>
            <person name="Aerts A."/>
            <person name="Otillar R.P."/>
            <person name="Terry A.Y."/>
            <person name="Boore J.L."/>
            <person name="Simakov O."/>
            <person name="Marletaz F."/>
            <person name="Cho S.-J."/>
            <person name="Edsinger-Gonzales E."/>
            <person name="Havlak P."/>
            <person name="Kuo D.-H."/>
            <person name="Larsson T."/>
            <person name="Lv J."/>
            <person name="Arendt D."/>
            <person name="Savage R."/>
            <person name="Osoegawa K."/>
            <person name="de Jong P."/>
            <person name="Lindberg D.R."/>
            <person name="Seaver E.C."/>
            <person name="Weisblat D.A."/>
            <person name="Putnam N.H."/>
            <person name="Grigoriev I.V."/>
            <person name="Rokhsar D.S."/>
        </authorList>
    </citation>
    <scope>NUCLEOTIDE SEQUENCE</scope>
</reference>
<dbReference type="KEGG" id="hro:HELRODRAFT_127718"/>
<dbReference type="SMART" id="SM00338">
    <property type="entry name" value="BRLZ"/>
    <property type="match status" value="1"/>
</dbReference>
<reference evidence="9 11" key="2">
    <citation type="journal article" date="2013" name="Nature">
        <title>Insights into bilaterian evolution from three spiralian genomes.</title>
        <authorList>
            <person name="Simakov O."/>
            <person name="Marletaz F."/>
            <person name="Cho S.J."/>
            <person name="Edsinger-Gonzales E."/>
            <person name="Havlak P."/>
            <person name="Hellsten U."/>
            <person name="Kuo D.H."/>
            <person name="Larsson T."/>
            <person name="Lv J."/>
            <person name="Arendt D."/>
            <person name="Savage R."/>
            <person name="Osoegawa K."/>
            <person name="de Jong P."/>
            <person name="Grimwood J."/>
            <person name="Chapman J.A."/>
            <person name="Shapiro H."/>
            <person name="Aerts A."/>
            <person name="Otillar R.P."/>
            <person name="Terry A.Y."/>
            <person name="Boore J.L."/>
            <person name="Grigoriev I.V."/>
            <person name="Lindberg D.R."/>
            <person name="Seaver E.C."/>
            <person name="Weisblat D.A."/>
            <person name="Putnam N.H."/>
            <person name="Rokhsar D.S."/>
        </authorList>
    </citation>
    <scope>NUCLEOTIDE SEQUENCE</scope>
</reference>
<dbReference type="HOGENOM" id="CLU_2819886_0_0_1"/>
<keyword evidence="3" id="KW-0805">Transcription regulation</keyword>
<dbReference type="Proteomes" id="UP000015101">
    <property type="component" value="Unassembled WGS sequence"/>
</dbReference>
<organism evidence="10 11">
    <name type="scientific">Helobdella robusta</name>
    <name type="common">Californian leech</name>
    <dbReference type="NCBI Taxonomy" id="6412"/>
    <lineage>
        <taxon>Eukaryota</taxon>
        <taxon>Metazoa</taxon>
        <taxon>Spiralia</taxon>
        <taxon>Lophotrochozoa</taxon>
        <taxon>Annelida</taxon>
        <taxon>Clitellata</taxon>
        <taxon>Hirudinea</taxon>
        <taxon>Rhynchobdellida</taxon>
        <taxon>Glossiphoniidae</taxon>
        <taxon>Helobdella</taxon>
    </lineage>
</organism>
<dbReference type="Pfam" id="PF07716">
    <property type="entry name" value="bZIP_2"/>
    <property type="match status" value="1"/>
</dbReference>
<dbReference type="GO" id="GO:0003677">
    <property type="term" value="F:DNA binding"/>
    <property type="evidence" value="ECO:0007669"/>
    <property type="project" value="UniProtKB-KW"/>
</dbReference>
<dbReference type="InParanoid" id="T1EHH0"/>
<dbReference type="RefSeq" id="XP_009018626.1">
    <property type="nucleotide sequence ID" value="XM_009020378.1"/>
</dbReference>
<evidence type="ECO:0000256" key="5">
    <source>
        <dbReference type="ARBA" id="ARBA00023163"/>
    </source>
</evidence>
<dbReference type="GO" id="GO:0003700">
    <property type="term" value="F:DNA-binding transcription factor activity"/>
    <property type="evidence" value="ECO:0007669"/>
    <property type="project" value="InterPro"/>
</dbReference>
<dbReference type="STRING" id="6412.T1EHH0"/>
<feature type="compositionally biased region" description="Basic and acidic residues" evidence="7">
    <location>
        <begin position="20"/>
        <end position="32"/>
    </location>
</feature>
<dbReference type="eggNOG" id="KOG3119">
    <property type="taxonomic scope" value="Eukaryota"/>
</dbReference>
<evidence type="ECO:0000256" key="7">
    <source>
        <dbReference type="SAM" id="MobiDB-lite"/>
    </source>
</evidence>
<keyword evidence="5" id="KW-0804">Transcription</keyword>
<dbReference type="CTD" id="20196020"/>